<organism evidence="1 2">
    <name type="scientific">Panagrolaimus sp. ES5</name>
    <dbReference type="NCBI Taxonomy" id="591445"/>
    <lineage>
        <taxon>Eukaryota</taxon>
        <taxon>Metazoa</taxon>
        <taxon>Ecdysozoa</taxon>
        <taxon>Nematoda</taxon>
        <taxon>Chromadorea</taxon>
        <taxon>Rhabditida</taxon>
        <taxon>Tylenchina</taxon>
        <taxon>Panagrolaimomorpha</taxon>
        <taxon>Panagrolaimoidea</taxon>
        <taxon>Panagrolaimidae</taxon>
        <taxon>Panagrolaimus</taxon>
    </lineage>
</organism>
<evidence type="ECO:0000313" key="1">
    <source>
        <dbReference type="Proteomes" id="UP000887579"/>
    </source>
</evidence>
<proteinExistence type="predicted"/>
<reference evidence="2" key="1">
    <citation type="submission" date="2022-11" db="UniProtKB">
        <authorList>
            <consortium name="WormBaseParasite"/>
        </authorList>
    </citation>
    <scope>IDENTIFICATION</scope>
</reference>
<dbReference type="Proteomes" id="UP000887579">
    <property type="component" value="Unplaced"/>
</dbReference>
<name>A0AC34F461_9BILA</name>
<evidence type="ECO:0000313" key="2">
    <source>
        <dbReference type="WBParaSite" id="ES5_v2.g11840.t1"/>
    </source>
</evidence>
<sequence length="352" mass="40115">MILRYHRNLIVIIVIIILENTLKINSKAWRLHGSGNNNRHSEIWPLAISESEIGLSDLEDNISGENSDGLISDDLNTIAPAPVATDTTINDGSGDEDELSAFNLERRSRSLGEKKYFKYEVSKEKPIYVLFPLPKEKGIPEHNPFGITIDLVKPVVDEALAEVYRRELIPEGVLKINFENTQLSDAHGPNVAIHALVKNQLDCIIGYAFVYALAPVARMSPHWEDDNSHGIPIITSIGLTANLDNRKEYQLMTRISSPYKVIKDAVLALFNKVKWKRTVYLFHDRRHGMTSPDIPYGECYLMMASLEPYLSRLHRMEHNYFMFNELHHNRIQIQEHLKKASTMSNVVKMGQT</sequence>
<dbReference type="WBParaSite" id="ES5_v2.g11840.t1">
    <property type="protein sequence ID" value="ES5_v2.g11840.t1"/>
    <property type="gene ID" value="ES5_v2.g11840"/>
</dbReference>
<protein>
    <submittedName>
        <fullName evidence="2">Receptor ligand binding region domain-containing protein</fullName>
    </submittedName>
</protein>
<accession>A0AC34F461</accession>